<dbReference type="AlphaFoldDB" id="A0A7W3WU10"/>
<evidence type="ECO:0000256" key="1">
    <source>
        <dbReference type="SAM" id="MobiDB-lite"/>
    </source>
</evidence>
<dbReference type="Proteomes" id="UP000517765">
    <property type="component" value="Unassembled WGS sequence"/>
</dbReference>
<comment type="caution">
    <text evidence="2">The sequence shown here is derived from an EMBL/GenBank/DDBJ whole genome shotgun (WGS) entry which is preliminary data.</text>
</comment>
<evidence type="ECO:0008006" key="4">
    <source>
        <dbReference type="Google" id="ProtNLM"/>
    </source>
</evidence>
<gene>
    <name evidence="2" type="ORF">H3147_06560</name>
</gene>
<proteinExistence type="predicted"/>
<reference evidence="3" key="1">
    <citation type="submission" date="2020-05" db="EMBL/GenBank/DDBJ databases">
        <title>Classification of alakaliphilic streptomycetes isolated from an alkaline soil next to Lonar Crater, India and a proposal for the recognition of Streptomyces alkaliterrae sp. nov.</title>
        <authorList>
            <person name="Golinska P."/>
        </authorList>
    </citation>
    <scope>NUCLEOTIDE SEQUENCE [LARGE SCALE GENOMIC DNA]</scope>
    <source>
        <strain evidence="3">OF8</strain>
    </source>
</reference>
<dbReference type="PROSITE" id="PS51318">
    <property type="entry name" value="TAT"/>
    <property type="match status" value="1"/>
</dbReference>
<protein>
    <recommendedName>
        <fullName evidence="4">Lipoprotein</fullName>
    </recommendedName>
</protein>
<sequence length="190" mass="18984">MPLVPSYPSRRTVLTASLAGTAALLATGCSGGEPARPAAAPTAEARLRRAAARESATLLDRYDATSAAHPALAAALAPLREAVAQHMRAFGGTPAPAPGTDAGPDAAESSDADDSPDTPESPDKPNAPVRVPEDAGAALRALADAERAAADRRTAALLDAAPETARLLASVAAAGASHGYLLTELLPEVA</sequence>
<dbReference type="EMBL" id="JABJXA010000025">
    <property type="protein sequence ID" value="MBB1258494.1"/>
    <property type="molecule type" value="Genomic_DNA"/>
</dbReference>
<feature type="region of interest" description="Disordered" evidence="1">
    <location>
        <begin position="90"/>
        <end position="131"/>
    </location>
</feature>
<feature type="compositionally biased region" description="Acidic residues" evidence="1">
    <location>
        <begin position="108"/>
        <end position="117"/>
    </location>
</feature>
<feature type="compositionally biased region" description="Low complexity" evidence="1">
    <location>
        <begin position="91"/>
        <end position="107"/>
    </location>
</feature>
<organism evidence="2 3">
    <name type="scientific">Streptomyces alkaliterrae</name>
    <dbReference type="NCBI Taxonomy" id="2213162"/>
    <lineage>
        <taxon>Bacteria</taxon>
        <taxon>Bacillati</taxon>
        <taxon>Actinomycetota</taxon>
        <taxon>Actinomycetes</taxon>
        <taxon>Kitasatosporales</taxon>
        <taxon>Streptomycetaceae</taxon>
        <taxon>Streptomyces</taxon>
    </lineage>
</organism>
<evidence type="ECO:0000313" key="3">
    <source>
        <dbReference type="Proteomes" id="UP000517765"/>
    </source>
</evidence>
<dbReference type="InterPro" id="IPR006311">
    <property type="entry name" value="TAT_signal"/>
</dbReference>
<accession>A0A7W3WU10</accession>
<evidence type="ECO:0000313" key="2">
    <source>
        <dbReference type="EMBL" id="MBB1258494.1"/>
    </source>
</evidence>
<name>A0A7W3WU10_9ACTN</name>